<dbReference type="PROSITE" id="PS51900">
    <property type="entry name" value="CB"/>
    <property type="match status" value="1"/>
</dbReference>
<dbReference type="PROSITE" id="PS51898">
    <property type="entry name" value="TYR_RECOMBINASE"/>
    <property type="match status" value="1"/>
</dbReference>
<dbReference type="PANTHER" id="PTHR30349">
    <property type="entry name" value="PHAGE INTEGRASE-RELATED"/>
    <property type="match status" value="1"/>
</dbReference>
<evidence type="ECO:0008006" key="10">
    <source>
        <dbReference type="Google" id="ProtNLM"/>
    </source>
</evidence>
<protein>
    <recommendedName>
        <fullName evidence="10">Tyrosine recombinase XerC</fullName>
    </recommendedName>
</protein>
<evidence type="ECO:0000259" key="7">
    <source>
        <dbReference type="PROSITE" id="PS51900"/>
    </source>
</evidence>
<evidence type="ECO:0000259" key="6">
    <source>
        <dbReference type="PROSITE" id="PS51898"/>
    </source>
</evidence>
<dbReference type="GO" id="GO:0003677">
    <property type="term" value="F:DNA binding"/>
    <property type="evidence" value="ECO:0007669"/>
    <property type="project" value="UniProtKB-UniRule"/>
</dbReference>
<reference evidence="8 9" key="1">
    <citation type="journal article" date="2016" name="Nat. Commun.">
        <title>Thousands of microbial genomes shed light on interconnected biogeochemical processes in an aquifer system.</title>
        <authorList>
            <person name="Anantharaman K."/>
            <person name="Brown C.T."/>
            <person name="Hug L.A."/>
            <person name="Sharon I."/>
            <person name="Castelle C.J."/>
            <person name="Probst A.J."/>
            <person name="Thomas B.C."/>
            <person name="Singh A."/>
            <person name="Wilkins M.J."/>
            <person name="Karaoz U."/>
            <person name="Brodie E.L."/>
            <person name="Williams K.H."/>
            <person name="Hubbard S.S."/>
            <person name="Banfield J.F."/>
        </authorList>
    </citation>
    <scope>NUCLEOTIDE SEQUENCE [LARGE SCALE GENOMIC DNA]</scope>
</reference>
<comment type="caution">
    <text evidence="8">The sequence shown here is derived from an EMBL/GenBank/DDBJ whole genome shotgun (WGS) entry which is preliminary data.</text>
</comment>
<keyword evidence="3 5" id="KW-0238">DNA-binding</keyword>
<accession>A0A1F5E3K2</accession>
<evidence type="ECO:0000313" key="8">
    <source>
        <dbReference type="EMBL" id="OGD61953.1"/>
    </source>
</evidence>
<gene>
    <name evidence="8" type="ORF">A2160_01155</name>
</gene>
<dbReference type="CDD" id="cd00397">
    <property type="entry name" value="DNA_BRE_C"/>
    <property type="match status" value="1"/>
</dbReference>
<evidence type="ECO:0000256" key="5">
    <source>
        <dbReference type="PROSITE-ProRule" id="PRU01248"/>
    </source>
</evidence>
<dbReference type="InterPro" id="IPR010998">
    <property type="entry name" value="Integrase_recombinase_N"/>
</dbReference>
<dbReference type="PANTHER" id="PTHR30349:SF41">
    <property type="entry name" value="INTEGRASE_RECOMBINASE PROTEIN MJ0367-RELATED"/>
    <property type="match status" value="1"/>
</dbReference>
<dbReference type="GO" id="GO:0006310">
    <property type="term" value="P:DNA recombination"/>
    <property type="evidence" value="ECO:0007669"/>
    <property type="project" value="UniProtKB-KW"/>
</dbReference>
<dbReference type="EMBL" id="MEZK01000029">
    <property type="protein sequence ID" value="OGD61953.1"/>
    <property type="molecule type" value="Genomic_DNA"/>
</dbReference>
<dbReference type="SUPFAM" id="SSF56349">
    <property type="entry name" value="DNA breaking-rejoining enzymes"/>
    <property type="match status" value="1"/>
</dbReference>
<evidence type="ECO:0000256" key="4">
    <source>
        <dbReference type="ARBA" id="ARBA00023172"/>
    </source>
</evidence>
<evidence type="ECO:0000256" key="3">
    <source>
        <dbReference type="ARBA" id="ARBA00023125"/>
    </source>
</evidence>
<dbReference type="STRING" id="1797457.A2160_01155"/>
<sequence length="292" mass="33279">MAENTTIDKKLVLAQEQFVHYLQNLGRASATILAYGNDIKQLCAFLVKRGKTEANQVDVEDIKTLQAELTTQGYTTMTVARKLNSIKTFFRFLVKEGVIVANPTQSVKQPKYQLNPPRILSKMEYRALRDVCRDDLRIYAIVELFLQTGVRISELANLALDDVQDNLLYVKAYESHPVRDIPLNKACKQAIDQWLEIRPKSHSKSLFITKTGKPFQVRNIRTSIDRYLKLADIKGAKVNDLRHTFIAHQLKAGVPLVLVSKLVGHKRLSTTEKYLELLKDNAKSDNTQLKEL</sequence>
<dbReference type="Pfam" id="PF02899">
    <property type="entry name" value="Phage_int_SAM_1"/>
    <property type="match status" value="1"/>
</dbReference>
<keyword evidence="2" id="KW-0229">DNA integration</keyword>
<keyword evidence="4" id="KW-0233">DNA recombination</keyword>
<dbReference type="Proteomes" id="UP000177006">
    <property type="component" value="Unassembled WGS sequence"/>
</dbReference>
<dbReference type="InterPro" id="IPR004107">
    <property type="entry name" value="Integrase_SAM-like_N"/>
</dbReference>
<dbReference type="Gene3D" id="1.10.443.10">
    <property type="entry name" value="Intergrase catalytic core"/>
    <property type="match status" value="1"/>
</dbReference>
<feature type="domain" description="Core-binding (CB)" evidence="7">
    <location>
        <begin position="9"/>
        <end position="94"/>
    </location>
</feature>
<evidence type="ECO:0000256" key="2">
    <source>
        <dbReference type="ARBA" id="ARBA00022908"/>
    </source>
</evidence>
<evidence type="ECO:0000313" key="9">
    <source>
        <dbReference type="Proteomes" id="UP000177006"/>
    </source>
</evidence>
<organism evidence="8 9">
    <name type="scientific">Candidatus Beckwithbacteria bacterium RBG_13_42_9</name>
    <dbReference type="NCBI Taxonomy" id="1797457"/>
    <lineage>
        <taxon>Bacteria</taxon>
        <taxon>Candidatus Beckwithiibacteriota</taxon>
    </lineage>
</organism>
<name>A0A1F5E3K2_9BACT</name>
<comment type="similarity">
    <text evidence="1">Belongs to the 'phage' integrase family.</text>
</comment>
<dbReference type="InterPro" id="IPR002104">
    <property type="entry name" value="Integrase_catalytic"/>
</dbReference>
<dbReference type="Pfam" id="PF00589">
    <property type="entry name" value="Phage_integrase"/>
    <property type="match status" value="1"/>
</dbReference>
<dbReference type="InterPro" id="IPR013762">
    <property type="entry name" value="Integrase-like_cat_sf"/>
</dbReference>
<dbReference type="AlphaFoldDB" id="A0A1F5E3K2"/>
<proteinExistence type="inferred from homology"/>
<evidence type="ECO:0000256" key="1">
    <source>
        <dbReference type="ARBA" id="ARBA00008857"/>
    </source>
</evidence>
<dbReference type="InterPro" id="IPR050090">
    <property type="entry name" value="Tyrosine_recombinase_XerCD"/>
</dbReference>
<dbReference type="InterPro" id="IPR044068">
    <property type="entry name" value="CB"/>
</dbReference>
<dbReference type="GO" id="GO:0015074">
    <property type="term" value="P:DNA integration"/>
    <property type="evidence" value="ECO:0007669"/>
    <property type="project" value="UniProtKB-KW"/>
</dbReference>
<dbReference type="Gene3D" id="1.10.150.130">
    <property type="match status" value="1"/>
</dbReference>
<feature type="domain" description="Tyr recombinase" evidence="6">
    <location>
        <begin position="115"/>
        <end position="292"/>
    </location>
</feature>
<dbReference type="InterPro" id="IPR011010">
    <property type="entry name" value="DNA_brk_join_enz"/>
</dbReference>